<reference evidence="1" key="1">
    <citation type="journal article" date="2014" name="Int. J. Syst. Evol. Microbiol.">
        <title>Complete genome sequence of Corynebacterium casei LMG S-19264T (=DSM 44701T), isolated from a smear-ripened cheese.</title>
        <authorList>
            <consortium name="US DOE Joint Genome Institute (JGI-PGF)"/>
            <person name="Walter F."/>
            <person name="Albersmeier A."/>
            <person name="Kalinowski J."/>
            <person name="Ruckert C."/>
        </authorList>
    </citation>
    <scope>NUCLEOTIDE SEQUENCE</scope>
    <source>
        <strain evidence="1">JCM 5016</strain>
    </source>
</reference>
<dbReference type="Pfam" id="PF18143">
    <property type="entry name" value="HAD_SAK_2"/>
    <property type="match status" value="1"/>
</dbReference>
<proteinExistence type="predicted"/>
<dbReference type="AlphaFoldDB" id="A0A918VHA3"/>
<evidence type="ECO:0008006" key="3">
    <source>
        <dbReference type="Google" id="ProtNLM"/>
    </source>
</evidence>
<dbReference type="Proteomes" id="UP000623010">
    <property type="component" value="Unassembled WGS sequence"/>
</dbReference>
<dbReference type="RefSeq" id="WP_190059336.1">
    <property type="nucleotide sequence ID" value="NZ_BMWH01000020.1"/>
</dbReference>
<name>A0A918VHA3_9ACTN</name>
<comment type="caution">
    <text evidence="1">The sequence shown here is derived from an EMBL/GenBank/DDBJ whole genome shotgun (WGS) entry which is preliminary data.</text>
</comment>
<evidence type="ECO:0000313" key="2">
    <source>
        <dbReference type="Proteomes" id="UP000623010"/>
    </source>
</evidence>
<protein>
    <recommendedName>
        <fullName evidence="3">Secreted protein</fullName>
    </recommendedName>
</protein>
<sequence>MRAPKPLLLLDVDGVLNPCEALPHRRPPGYQTHRLKPDCWIAQHDGLPEHLVKPLRVWLNPAHGPALMRLPYELVWATTWEHDANEWIGWRIGLPRTEDLPVIEFGDQDVIRPDGTYVKTWRIVEYAAGRPFAWVDDQIGDADRAYVARHHTGPALLHYVDPRKGLTDDDFTVLADWAAQISTDTTKGADA</sequence>
<reference evidence="1" key="2">
    <citation type="submission" date="2020-09" db="EMBL/GenBank/DDBJ databases">
        <authorList>
            <person name="Sun Q."/>
            <person name="Ohkuma M."/>
        </authorList>
    </citation>
    <scope>NUCLEOTIDE SEQUENCE</scope>
    <source>
        <strain evidence="1">JCM 5016</strain>
    </source>
</reference>
<gene>
    <name evidence="1" type="ORF">GCM10010389_45690</name>
</gene>
<evidence type="ECO:0000313" key="1">
    <source>
        <dbReference type="EMBL" id="GHA01222.1"/>
    </source>
</evidence>
<keyword evidence="2" id="KW-1185">Reference proteome</keyword>
<accession>A0A918VHA3</accession>
<dbReference type="EMBL" id="BMWH01000020">
    <property type="protein sequence ID" value="GHA01222.1"/>
    <property type="molecule type" value="Genomic_DNA"/>
</dbReference>
<organism evidence="1 2">
    <name type="scientific">Streptomyces echinoruber</name>
    <dbReference type="NCBI Taxonomy" id="68898"/>
    <lineage>
        <taxon>Bacteria</taxon>
        <taxon>Bacillati</taxon>
        <taxon>Actinomycetota</taxon>
        <taxon>Actinomycetes</taxon>
        <taxon>Kitasatosporales</taxon>
        <taxon>Streptomycetaceae</taxon>
        <taxon>Streptomyces</taxon>
    </lineage>
</organism>